<dbReference type="PROSITE" id="PS51750">
    <property type="entry name" value="BRO_N"/>
    <property type="match status" value="1"/>
</dbReference>
<feature type="compositionally biased region" description="Basic and acidic residues" evidence="1">
    <location>
        <begin position="168"/>
        <end position="194"/>
    </location>
</feature>
<name>A0A754AIL0_SALER</name>
<dbReference type="AlphaFoldDB" id="A0A754AIL0"/>
<dbReference type="PANTHER" id="PTHR36180:SF2">
    <property type="entry name" value="BRO FAMILY PROTEIN"/>
    <property type="match status" value="1"/>
</dbReference>
<feature type="domain" description="Bro-N" evidence="2">
    <location>
        <begin position="29"/>
        <end position="142"/>
    </location>
</feature>
<evidence type="ECO:0000256" key="1">
    <source>
        <dbReference type="SAM" id="MobiDB-lite"/>
    </source>
</evidence>
<feature type="region of interest" description="Disordered" evidence="1">
    <location>
        <begin position="162"/>
        <end position="206"/>
    </location>
</feature>
<organism evidence="3">
    <name type="scientific">Salmonella enterica</name>
    <name type="common">Salmonella choleraesuis</name>
    <dbReference type="NCBI Taxonomy" id="28901"/>
    <lineage>
        <taxon>Bacteria</taxon>
        <taxon>Pseudomonadati</taxon>
        <taxon>Pseudomonadota</taxon>
        <taxon>Gammaproteobacteria</taxon>
        <taxon>Enterobacterales</taxon>
        <taxon>Enterobacteriaceae</taxon>
        <taxon>Salmonella</taxon>
    </lineage>
</organism>
<dbReference type="InterPro" id="IPR003497">
    <property type="entry name" value="BRO_N_domain"/>
</dbReference>
<reference evidence="3" key="1">
    <citation type="journal article" date="2018" name="Genome Biol.">
        <title>SKESA: strategic k-mer extension for scrupulous assemblies.</title>
        <authorList>
            <person name="Souvorov A."/>
            <person name="Agarwala R."/>
            <person name="Lipman D.J."/>
        </authorList>
    </citation>
    <scope>NUCLEOTIDE SEQUENCE</scope>
    <source>
        <strain evidence="3">MA.SF_R0213/09</strain>
    </source>
</reference>
<gene>
    <name evidence="3" type="ORF">G5V05_001451</name>
</gene>
<evidence type="ECO:0000259" key="2">
    <source>
        <dbReference type="PROSITE" id="PS51750"/>
    </source>
</evidence>
<evidence type="ECO:0000313" key="3">
    <source>
        <dbReference type="EMBL" id="HAF8558841.1"/>
    </source>
</evidence>
<proteinExistence type="predicted"/>
<dbReference type="RefSeq" id="WP_080090333.1">
    <property type="nucleotide sequence ID" value="NZ_MYJC01000002.1"/>
</dbReference>
<dbReference type="SMART" id="SM01040">
    <property type="entry name" value="Bro-N"/>
    <property type="match status" value="1"/>
</dbReference>
<sequence>MMMKNNMTLAGQGLSHPAASQKDIFRARESDISVIKFEGAKVRIVKVSGEPWFVASDVCRALEISNTTEAVSALDSDEVMTLTLTESHSGKRGGARSWNMVAESGFYKLIARSRKATTAGTFAHQFTNWVFRQVIPSIRKTGSYGVPFAFLNDFTRRKTQYTHKASKRGHDLQACRKEKEQLSREEAQLWRDHQPQLPEVEGAADE</sequence>
<dbReference type="PANTHER" id="PTHR36180">
    <property type="entry name" value="DNA-BINDING PROTEIN-RELATED-RELATED"/>
    <property type="match status" value="1"/>
</dbReference>
<comment type="caution">
    <text evidence="3">The sequence shown here is derived from an EMBL/GenBank/DDBJ whole genome shotgun (WGS) entry which is preliminary data.</text>
</comment>
<protein>
    <submittedName>
        <fullName evidence="3">Antirepressor protein</fullName>
    </submittedName>
</protein>
<accession>A0A754AIL0</accession>
<dbReference type="Pfam" id="PF02498">
    <property type="entry name" value="Bro-N"/>
    <property type="match status" value="1"/>
</dbReference>
<dbReference type="EMBL" id="DAAWMZ010000004">
    <property type="protein sequence ID" value="HAF8558841.1"/>
    <property type="molecule type" value="Genomic_DNA"/>
</dbReference>
<reference evidence="3" key="2">
    <citation type="submission" date="2020-02" db="EMBL/GenBank/DDBJ databases">
        <authorList>
            <consortium name="NCBI Pathogen Detection Project"/>
        </authorList>
    </citation>
    <scope>NUCLEOTIDE SEQUENCE</scope>
    <source>
        <strain evidence="3">MA.SF_R0213/09</strain>
    </source>
</reference>